<gene>
    <name evidence="3" type="ORF">S01H4_25362</name>
</gene>
<evidence type="ECO:0000256" key="1">
    <source>
        <dbReference type="SAM" id="Phobius"/>
    </source>
</evidence>
<feature type="non-terminal residue" evidence="3">
    <location>
        <position position="1"/>
    </location>
</feature>
<dbReference type="InterPro" id="IPR000601">
    <property type="entry name" value="PKD_dom"/>
</dbReference>
<name>X1AWI0_9ZZZZ</name>
<dbReference type="AlphaFoldDB" id="X1AWI0"/>
<feature type="domain" description="PKD" evidence="2">
    <location>
        <begin position="52"/>
        <end position="94"/>
    </location>
</feature>
<evidence type="ECO:0000259" key="2">
    <source>
        <dbReference type="PROSITE" id="PS50093"/>
    </source>
</evidence>
<dbReference type="PROSITE" id="PS50093">
    <property type="entry name" value="PKD"/>
    <property type="match status" value="1"/>
</dbReference>
<dbReference type="CDD" id="cd00146">
    <property type="entry name" value="PKD"/>
    <property type="match status" value="1"/>
</dbReference>
<keyword evidence="1" id="KW-0812">Transmembrane</keyword>
<dbReference type="InterPro" id="IPR035986">
    <property type="entry name" value="PKD_dom_sf"/>
</dbReference>
<dbReference type="SUPFAM" id="SSF49299">
    <property type="entry name" value="PKD domain"/>
    <property type="match status" value="1"/>
</dbReference>
<dbReference type="EMBL" id="BART01012058">
    <property type="protein sequence ID" value="GAG76538.1"/>
    <property type="molecule type" value="Genomic_DNA"/>
</dbReference>
<dbReference type="Gene3D" id="2.60.40.10">
    <property type="entry name" value="Immunoglobulins"/>
    <property type="match status" value="1"/>
</dbReference>
<proteinExistence type="predicted"/>
<keyword evidence="1" id="KW-1133">Transmembrane helix</keyword>
<accession>X1AWI0</accession>
<organism evidence="3">
    <name type="scientific">marine sediment metagenome</name>
    <dbReference type="NCBI Taxonomy" id="412755"/>
    <lineage>
        <taxon>unclassified sequences</taxon>
        <taxon>metagenomes</taxon>
        <taxon>ecological metagenomes</taxon>
    </lineage>
</organism>
<dbReference type="InterPro" id="IPR013783">
    <property type="entry name" value="Ig-like_fold"/>
</dbReference>
<protein>
    <recommendedName>
        <fullName evidence="2">PKD domain-containing protein</fullName>
    </recommendedName>
</protein>
<comment type="caution">
    <text evidence="3">The sequence shown here is derived from an EMBL/GenBank/DDBJ whole genome shotgun (WGS) entry which is preliminary data.</text>
</comment>
<sequence>VLIAASVGDYGYADSLPDNITSFDDIFTFTPIVEDSFEGKVNENIAFKADLESGEPSDYEWVWAVQDGDFLYGQNPSKSFSQPGNYSGVLYVYNEEEFGKEFFFFDVAGSPTSKGGAGDNDSGSALMIFAIIIAIIVIAGIAVVFFVIRR</sequence>
<evidence type="ECO:0000313" key="3">
    <source>
        <dbReference type="EMBL" id="GAG76538.1"/>
    </source>
</evidence>
<keyword evidence="1" id="KW-0472">Membrane</keyword>
<feature type="transmembrane region" description="Helical" evidence="1">
    <location>
        <begin position="125"/>
        <end position="148"/>
    </location>
</feature>
<dbReference type="Pfam" id="PF18911">
    <property type="entry name" value="PKD_4"/>
    <property type="match status" value="1"/>
</dbReference>
<reference evidence="3" key="1">
    <citation type="journal article" date="2014" name="Front. Microbiol.">
        <title>High frequency of phylogenetically diverse reductive dehalogenase-homologous genes in deep subseafloor sedimentary metagenomes.</title>
        <authorList>
            <person name="Kawai M."/>
            <person name="Futagami T."/>
            <person name="Toyoda A."/>
            <person name="Takaki Y."/>
            <person name="Nishi S."/>
            <person name="Hori S."/>
            <person name="Arai W."/>
            <person name="Tsubouchi T."/>
            <person name="Morono Y."/>
            <person name="Uchiyama I."/>
            <person name="Ito T."/>
            <person name="Fujiyama A."/>
            <person name="Inagaki F."/>
            <person name="Takami H."/>
        </authorList>
    </citation>
    <scope>NUCLEOTIDE SEQUENCE</scope>
    <source>
        <strain evidence="3">Expedition CK06-06</strain>
    </source>
</reference>